<proteinExistence type="predicted"/>
<reference evidence="5 6" key="1">
    <citation type="submission" date="2016-06" db="EMBL/GenBank/DDBJ databases">
        <title>The Draft Genome Sequence and Annotation of the Desert Woodrat Neotoma lepida.</title>
        <authorList>
            <person name="Campbell M."/>
            <person name="Oakeson K.F."/>
            <person name="Yandell M."/>
            <person name="Halpert J.R."/>
            <person name="Dearing D."/>
        </authorList>
    </citation>
    <scope>NUCLEOTIDE SEQUENCE [LARGE SCALE GENOMIC DNA]</scope>
    <source>
        <strain evidence="5">417</strain>
        <tissue evidence="5">Liver</tissue>
    </source>
</reference>
<dbReference type="AlphaFoldDB" id="A0A1A6HVI1"/>
<accession>A0A1A6HVI1</accession>
<evidence type="ECO:0000313" key="5">
    <source>
        <dbReference type="EMBL" id="OBS82246.1"/>
    </source>
</evidence>
<organism evidence="5 6">
    <name type="scientific">Neotoma lepida</name>
    <name type="common">Desert woodrat</name>
    <dbReference type="NCBI Taxonomy" id="56216"/>
    <lineage>
        <taxon>Eukaryota</taxon>
        <taxon>Metazoa</taxon>
        <taxon>Chordata</taxon>
        <taxon>Craniata</taxon>
        <taxon>Vertebrata</taxon>
        <taxon>Euteleostomi</taxon>
        <taxon>Mammalia</taxon>
        <taxon>Eutheria</taxon>
        <taxon>Euarchontoglires</taxon>
        <taxon>Glires</taxon>
        <taxon>Rodentia</taxon>
        <taxon>Myomorpha</taxon>
        <taxon>Muroidea</taxon>
        <taxon>Cricetidae</taxon>
        <taxon>Neotominae</taxon>
        <taxon>Neotoma</taxon>
    </lineage>
</organism>
<comment type="caution">
    <text evidence="5">The sequence shown here is derived from an EMBL/GenBank/DDBJ whole genome shotgun (WGS) entry which is preliminary data.</text>
</comment>
<keyword evidence="4" id="KW-0472">Membrane</keyword>
<evidence type="ECO:0000256" key="1">
    <source>
        <dbReference type="ARBA" id="ARBA00004141"/>
    </source>
</evidence>
<dbReference type="GO" id="GO:0070837">
    <property type="term" value="P:dehydroascorbic acid transport"/>
    <property type="evidence" value="ECO:0007669"/>
    <property type="project" value="TreeGrafter"/>
</dbReference>
<dbReference type="OrthoDB" id="4540492at2759"/>
<evidence type="ECO:0000256" key="4">
    <source>
        <dbReference type="ARBA" id="ARBA00023136"/>
    </source>
</evidence>
<protein>
    <recommendedName>
        <fullName evidence="7">Major facilitator superfamily (MFS) profile domain-containing protein</fullName>
    </recommendedName>
</protein>
<dbReference type="Gene3D" id="1.20.1250.20">
    <property type="entry name" value="MFS general substrate transporter like domains"/>
    <property type="match status" value="1"/>
</dbReference>
<dbReference type="PANTHER" id="PTHR23503">
    <property type="entry name" value="SOLUTE CARRIER FAMILY 2"/>
    <property type="match status" value="1"/>
</dbReference>
<gene>
    <name evidence="5" type="ORF">A6R68_23766</name>
</gene>
<keyword evidence="2" id="KW-0812">Transmembrane</keyword>
<dbReference type="Pfam" id="PF00083">
    <property type="entry name" value="Sugar_tr"/>
    <property type="match status" value="1"/>
</dbReference>
<name>A0A1A6HVI1_NEOLE</name>
<keyword evidence="6" id="KW-1185">Reference proteome</keyword>
<dbReference type="GO" id="GO:0055056">
    <property type="term" value="F:D-glucose transmembrane transporter activity"/>
    <property type="evidence" value="ECO:0007669"/>
    <property type="project" value="TreeGrafter"/>
</dbReference>
<evidence type="ECO:0008006" key="7">
    <source>
        <dbReference type="Google" id="ProtNLM"/>
    </source>
</evidence>
<dbReference type="GO" id="GO:0046323">
    <property type="term" value="P:D-glucose import"/>
    <property type="evidence" value="ECO:0007669"/>
    <property type="project" value="TreeGrafter"/>
</dbReference>
<evidence type="ECO:0000313" key="6">
    <source>
        <dbReference type="Proteomes" id="UP000092124"/>
    </source>
</evidence>
<dbReference type="EMBL" id="LZPO01008113">
    <property type="protein sequence ID" value="OBS82246.1"/>
    <property type="molecule type" value="Genomic_DNA"/>
</dbReference>
<feature type="non-terminal residue" evidence="5">
    <location>
        <position position="100"/>
    </location>
</feature>
<evidence type="ECO:0000256" key="2">
    <source>
        <dbReference type="ARBA" id="ARBA00022692"/>
    </source>
</evidence>
<comment type="subcellular location">
    <subcellularLocation>
        <location evidence="1">Membrane</location>
        <topology evidence="1">Multi-pass membrane protein</topology>
    </subcellularLocation>
</comment>
<dbReference type="InterPro" id="IPR045263">
    <property type="entry name" value="GLUT"/>
</dbReference>
<dbReference type="STRING" id="56216.A0A1A6HVI1"/>
<dbReference type="Proteomes" id="UP000092124">
    <property type="component" value="Unassembled WGS sequence"/>
</dbReference>
<sequence length="100" mass="10940">MKWQGGGQRLMLSPGLQVEGGAESIQIQRNLGKDSELQEAAIGYHCKGSLLLHPGKESTWPYLFGVIVVPALVQLASLPFLPESPRYLLLEKHDEAAAMK</sequence>
<dbReference type="PANTHER" id="PTHR23503:SF35">
    <property type="entry name" value="SOLUTE CARRIER FAMILY 2, FACILITATED GLUCOSE TRANSPORTER MEMBER 9"/>
    <property type="match status" value="1"/>
</dbReference>
<evidence type="ECO:0000256" key="3">
    <source>
        <dbReference type="ARBA" id="ARBA00022989"/>
    </source>
</evidence>
<dbReference type="GO" id="GO:0005886">
    <property type="term" value="C:plasma membrane"/>
    <property type="evidence" value="ECO:0007669"/>
    <property type="project" value="TreeGrafter"/>
</dbReference>
<dbReference type="InterPro" id="IPR005828">
    <property type="entry name" value="MFS_sugar_transport-like"/>
</dbReference>
<keyword evidence="3" id="KW-1133">Transmembrane helix</keyword>
<dbReference type="InterPro" id="IPR036259">
    <property type="entry name" value="MFS_trans_sf"/>
</dbReference>